<evidence type="ECO:0000256" key="1">
    <source>
        <dbReference type="SAM" id="MobiDB-lite"/>
    </source>
</evidence>
<name>A0A016SQY2_9BILA</name>
<keyword evidence="3" id="KW-1185">Reference proteome</keyword>
<protein>
    <submittedName>
        <fullName evidence="2">Uncharacterized protein</fullName>
    </submittedName>
</protein>
<dbReference type="EMBL" id="JARK01001522">
    <property type="protein sequence ID" value="EYB93078.1"/>
    <property type="molecule type" value="Genomic_DNA"/>
</dbReference>
<organism evidence="2 3">
    <name type="scientific">Ancylostoma ceylanicum</name>
    <dbReference type="NCBI Taxonomy" id="53326"/>
    <lineage>
        <taxon>Eukaryota</taxon>
        <taxon>Metazoa</taxon>
        <taxon>Ecdysozoa</taxon>
        <taxon>Nematoda</taxon>
        <taxon>Chromadorea</taxon>
        <taxon>Rhabditida</taxon>
        <taxon>Rhabditina</taxon>
        <taxon>Rhabditomorpha</taxon>
        <taxon>Strongyloidea</taxon>
        <taxon>Ancylostomatidae</taxon>
        <taxon>Ancylostomatinae</taxon>
        <taxon>Ancylostoma</taxon>
    </lineage>
</organism>
<evidence type="ECO:0000313" key="2">
    <source>
        <dbReference type="EMBL" id="EYB93078.1"/>
    </source>
</evidence>
<dbReference type="AlphaFoldDB" id="A0A016SQY2"/>
<dbReference type="Proteomes" id="UP000024635">
    <property type="component" value="Unassembled WGS sequence"/>
</dbReference>
<gene>
    <name evidence="2" type="primary">Acey_s0186.g1066</name>
    <name evidence="2" type="ORF">Y032_0186g1066</name>
</gene>
<proteinExistence type="predicted"/>
<sequence>MRQARYRGDSVFVCRHRTITNAVGYSLALFHLPQSLADLGHPLGDGTAAAGLVLAAVNTRPEPTMESTPASTTTKTTTTTRRNPVTAL</sequence>
<reference evidence="3" key="1">
    <citation type="journal article" date="2015" name="Nat. Genet.">
        <title>The genome and transcriptome of the zoonotic hookworm Ancylostoma ceylanicum identify infection-specific gene families.</title>
        <authorList>
            <person name="Schwarz E.M."/>
            <person name="Hu Y."/>
            <person name="Antoshechkin I."/>
            <person name="Miller M.M."/>
            <person name="Sternberg P.W."/>
            <person name="Aroian R.V."/>
        </authorList>
    </citation>
    <scope>NUCLEOTIDE SEQUENCE</scope>
    <source>
        <strain evidence="3">HY135</strain>
    </source>
</reference>
<accession>A0A016SQY2</accession>
<comment type="caution">
    <text evidence="2">The sequence shown here is derived from an EMBL/GenBank/DDBJ whole genome shotgun (WGS) entry which is preliminary data.</text>
</comment>
<evidence type="ECO:0000313" key="3">
    <source>
        <dbReference type="Proteomes" id="UP000024635"/>
    </source>
</evidence>
<feature type="region of interest" description="Disordered" evidence="1">
    <location>
        <begin position="60"/>
        <end position="88"/>
    </location>
</feature>